<comment type="subcellular location">
    <subcellularLocation>
        <location evidence="1">Nucleus</location>
    </subcellularLocation>
</comment>
<keyword evidence="2" id="KW-0805">Transcription regulation</keyword>
<dbReference type="PRINTS" id="PR00404">
    <property type="entry name" value="MADSDOMAIN"/>
</dbReference>
<feature type="compositionally biased region" description="Basic and acidic residues" evidence="6">
    <location>
        <begin position="158"/>
        <end position="175"/>
    </location>
</feature>
<dbReference type="InterPro" id="IPR033896">
    <property type="entry name" value="MEF2-like_N"/>
</dbReference>
<keyword evidence="4" id="KW-0804">Transcription</keyword>
<dbReference type="Pfam" id="PF00319">
    <property type="entry name" value="SRF-TF"/>
    <property type="match status" value="1"/>
</dbReference>
<evidence type="ECO:0000313" key="9">
    <source>
        <dbReference type="Proteomes" id="UP001222027"/>
    </source>
</evidence>
<dbReference type="SUPFAM" id="SSF55455">
    <property type="entry name" value="SRF-like"/>
    <property type="match status" value="1"/>
</dbReference>
<evidence type="ECO:0000256" key="4">
    <source>
        <dbReference type="ARBA" id="ARBA00023163"/>
    </source>
</evidence>
<dbReference type="GO" id="GO:0045944">
    <property type="term" value="P:positive regulation of transcription by RNA polymerase II"/>
    <property type="evidence" value="ECO:0007669"/>
    <property type="project" value="InterPro"/>
</dbReference>
<name>A0AAV8QCM3_ENSVE</name>
<dbReference type="GO" id="GO:0000977">
    <property type="term" value="F:RNA polymerase II transcription regulatory region sequence-specific DNA binding"/>
    <property type="evidence" value="ECO:0007669"/>
    <property type="project" value="InterPro"/>
</dbReference>
<accession>A0AAV8QCM3</accession>
<evidence type="ECO:0000256" key="3">
    <source>
        <dbReference type="ARBA" id="ARBA00023125"/>
    </source>
</evidence>
<keyword evidence="9" id="KW-1185">Reference proteome</keyword>
<evidence type="ECO:0000313" key="8">
    <source>
        <dbReference type="EMBL" id="KAJ8510605.1"/>
    </source>
</evidence>
<keyword evidence="5" id="KW-0539">Nucleus</keyword>
<dbReference type="CDD" id="cd00265">
    <property type="entry name" value="MADS_MEF2_like"/>
    <property type="match status" value="1"/>
</dbReference>
<dbReference type="Gene3D" id="3.40.1810.10">
    <property type="entry name" value="Transcription factor, MADS-box"/>
    <property type="match status" value="1"/>
</dbReference>
<sequence>MAPRRGKVELKRIEDRTSRQVRFSKRRSGLFKKAYELSVLCDAEVGLLVFSPAGKLYEFSSVSSLEKTVDRYWKFMNAAGDVNKSDDNMQKHEECAHQGADMKLREIGKRLWETIFPQLNTDNLCKLEKDLSDALQWTRSRKTQLMTDSLNQLQEEAEGGRDKTVETEAEGRNGGDDDDDEGGGGRAAPKWSSRGKAPASVGWSP</sequence>
<feature type="domain" description="MADS-box" evidence="7">
    <location>
        <begin position="3"/>
        <end position="63"/>
    </location>
</feature>
<dbReference type="SMART" id="SM00432">
    <property type="entry name" value="MADS"/>
    <property type="match status" value="1"/>
</dbReference>
<dbReference type="InterPro" id="IPR002100">
    <property type="entry name" value="TF_MADSbox"/>
</dbReference>
<protein>
    <recommendedName>
        <fullName evidence="7">MADS-box domain-containing protein</fullName>
    </recommendedName>
</protein>
<proteinExistence type="predicted"/>
<evidence type="ECO:0000256" key="5">
    <source>
        <dbReference type="ARBA" id="ARBA00023242"/>
    </source>
</evidence>
<comment type="caution">
    <text evidence="8">The sequence shown here is derived from an EMBL/GenBank/DDBJ whole genome shotgun (WGS) entry which is preliminary data.</text>
</comment>
<evidence type="ECO:0000256" key="6">
    <source>
        <dbReference type="SAM" id="MobiDB-lite"/>
    </source>
</evidence>
<dbReference type="InterPro" id="IPR050142">
    <property type="entry name" value="MADS-box/MEF2_TF"/>
</dbReference>
<dbReference type="PANTHER" id="PTHR48019">
    <property type="entry name" value="SERUM RESPONSE FACTOR HOMOLOG"/>
    <property type="match status" value="1"/>
</dbReference>
<organism evidence="8 9">
    <name type="scientific">Ensete ventricosum</name>
    <name type="common">Abyssinian banana</name>
    <name type="synonym">Musa ensete</name>
    <dbReference type="NCBI Taxonomy" id="4639"/>
    <lineage>
        <taxon>Eukaryota</taxon>
        <taxon>Viridiplantae</taxon>
        <taxon>Streptophyta</taxon>
        <taxon>Embryophyta</taxon>
        <taxon>Tracheophyta</taxon>
        <taxon>Spermatophyta</taxon>
        <taxon>Magnoliopsida</taxon>
        <taxon>Liliopsida</taxon>
        <taxon>Zingiberales</taxon>
        <taxon>Musaceae</taxon>
        <taxon>Ensete</taxon>
    </lineage>
</organism>
<evidence type="ECO:0000256" key="1">
    <source>
        <dbReference type="ARBA" id="ARBA00004123"/>
    </source>
</evidence>
<dbReference type="Proteomes" id="UP001222027">
    <property type="component" value="Unassembled WGS sequence"/>
</dbReference>
<feature type="region of interest" description="Disordered" evidence="6">
    <location>
        <begin position="153"/>
        <end position="205"/>
    </location>
</feature>
<dbReference type="GO" id="GO:0005634">
    <property type="term" value="C:nucleus"/>
    <property type="evidence" value="ECO:0007669"/>
    <property type="project" value="UniProtKB-SubCell"/>
</dbReference>
<dbReference type="EMBL" id="JAQQAF010000001">
    <property type="protein sequence ID" value="KAJ8510605.1"/>
    <property type="molecule type" value="Genomic_DNA"/>
</dbReference>
<gene>
    <name evidence="8" type="ORF">OPV22_001039</name>
</gene>
<dbReference type="FunFam" id="3.40.1810.10:FF:000008">
    <property type="entry name" value="MADS-box transcription factor 1"/>
    <property type="match status" value="1"/>
</dbReference>
<keyword evidence="3" id="KW-0238">DNA-binding</keyword>
<evidence type="ECO:0000259" key="7">
    <source>
        <dbReference type="PROSITE" id="PS50066"/>
    </source>
</evidence>
<dbReference type="InterPro" id="IPR036879">
    <property type="entry name" value="TF_MADSbox_sf"/>
</dbReference>
<dbReference type="PROSITE" id="PS50066">
    <property type="entry name" value="MADS_BOX_2"/>
    <property type="match status" value="1"/>
</dbReference>
<reference evidence="8 9" key="1">
    <citation type="submission" date="2022-12" db="EMBL/GenBank/DDBJ databases">
        <title>Chromosome-scale assembly of the Ensete ventricosum genome.</title>
        <authorList>
            <person name="Dussert Y."/>
            <person name="Stocks J."/>
            <person name="Wendawek A."/>
            <person name="Woldeyes F."/>
            <person name="Nichols R.A."/>
            <person name="Borrell J.S."/>
        </authorList>
    </citation>
    <scope>NUCLEOTIDE SEQUENCE [LARGE SCALE GENOMIC DNA]</scope>
    <source>
        <strain evidence="9">cv. Maze</strain>
        <tissue evidence="8">Seeds</tissue>
    </source>
</reference>
<dbReference type="GO" id="GO:0046983">
    <property type="term" value="F:protein dimerization activity"/>
    <property type="evidence" value="ECO:0007669"/>
    <property type="project" value="InterPro"/>
</dbReference>
<evidence type="ECO:0000256" key="2">
    <source>
        <dbReference type="ARBA" id="ARBA00023015"/>
    </source>
</evidence>
<dbReference type="AlphaFoldDB" id="A0AAV8QCM3"/>